<dbReference type="PANTHER" id="PTHR43792:SF9">
    <property type="entry name" value="RIBOSOMAL-PROTEIN-ALANINE ACETYLTRANSFERASE"/>
    <property type="match status" value="1"/>
</dbReference>
<dbReference type="Gene3D" id="3.40.630.30">
    <property type="match status" value="1"/>
</dbReference>
<dbReference type="PANTHER" id="PTHR43792">
    <property type="entry name" value="GNAT FAMILY, PUTATIVE (AFU_ORTHOLOGUE AFUA_3G00765)-RELATED-RELATED"/>
    <property type="match status" value="1"/>
</dbReference>
<reference evidence="3 4" key="1">
    <citation type="submission" date="2019-10" db="EMBL/GenBank/DDBJ databases">
        <title>Taxonomy of Antarctic Massilia spp.: description of Massilia rubra sp. nov., Massilia aquatica sp. nov., Massilia mucilaginosa sp. nov., Massilia frigida sp. nov. isolated from streams, lakes and regoliths.</title>
        <authorList>
            <person name="Holochova P."/>
            <person name="Sedlacek I."/>
            <person name="Kralova S."/>
            <person name="Maslanova I."/>
            <person name="Busse H.-J."/>
            <person name="Stankova E."/>
            <person name="Vrbovska V."/>
            <person name="Kovarovic V."/>
            <person name="Bartak M."/>
            <person name="Svec P."/>
            <person name="Pantucek R."/>
        </authorList>
    </citation>
    <scope>NUCLEOTIDE SEQUENCE [LARGE SCALE GENOMIC DNA]</scope>
    <source>
        <strain evidence="3 4">CCM 8694</strain>
    </source>
</reference>
<dbReference type="InterPro" id="IPR000182">
    <property type="entry name" value="GNAT_dom"/>
</dbReference>
<dbReference type="PROSITE" id="PS51186">
    <property type="entry name" value="GNAT"/>
    <property type="match status" value="1"/>
</dbReference>
<evidence type="ECO:0000256" key="1">
    <source>
        <dbReference type="SAM" id="MobiDB-lite"/>
    </source>
</evidence>
<comment type="caution">
    <text evidence="3">The sequence shown here is derived from an EMBL/GenBank/DDBJ whole genome shotgun (WGS) entry which is preliminary data.</text>
</comment>
<dbReference type="SUPFAM" id="SSF55729">
    <property type="entry name" value="Acyl-CoA N-acyltransferases (Nat)"/>
    <property type="match status" value="1"/>
</dbReference>
<proteinExistence type="predicted"/>
<protein>
    <submittedName>
        <fullName evidence="3">GNAT family N-acetyltransferase</fullName>
    </submittedName>
</protein>
<evidence type="ECO:0000313" key="4">
    <source>
        <dbReference type="Proteomes" id="UP000610594"/>
    </source>
</evidence>
<dbReference type="EMBL" id="WHJF01000046">
    <property type="protein sequence ID" value="NHZ64143.1"/>
    <property type="molecule type" value="Genomic_DNA"/>
</dbReference>
<name>A0ABX0MVR7_9BURK</name>
<sequence>MSPTSCRRALRRRCCMHRAAMRTARGAARATCKHAIRTLPPNCMPCIAKSTRTERDVARSLIPSLASDYEFFHQSPGHERSSPLSLASSNRPKEGLRQEAAGRAAWAYEVYAFLDHAHCRDRRAGVPYRASHHRRRCCMNGGKGEPLVLTGKRVRLRLIEERDAPALFDLYSDQDVMRYWNHAPWTRPEQADRAVEEARSEHASGISVHYVIEHLSTKKVIGSCALYAVEQKTRCAALGYLLAKSCWGQGYLSEAMQRFLDYAFMQLTLASIHADIHSGNAASATALLRLGFRHDRDRRASWIVGGAQCAIASYRLTRRDWLESAAHATAHTAAPLDQDQAQA</sequence>
<gene>
    <name evidence="3" type="ORF">F1735_17835</name>
</gene>
<dbReference type="Proteomes" id="UP000610594">
    <property type="component" value="Unassembled WGS sequence"/>
</dbReference>
<accession>A0ABX0MVR7</accession>
<evidence type="ECO:0000259" key="2">
    <source>
        <dbReference type="PROSITE" id="PS51186"/>
    </source>
</evidence>
<dbReference type="Pfam" id="PF13302">
    <property type="entry name" value="Acetyltransf_3"/>
    <property type="match status" value="1"/>
</dbReference>
<keyword evidence="4" id="KW-1185">Reference proteome</keyword>
<organism evidence="3 4">
    <name type="scientific">Massilia genomosp. 1</name>
    <dbReference type="NCBI Taxonomy" id="2609280"/>
    <lineage>
        <taxon>Bacteria</taxon>
        <taxon>Pseudomonadati</taxon>
        <taxon>Pseudomonadota</taxon>
        <taxon>Betaproteobacteria</taxon>
        <taxon>Burkholderiales</taxon>
        <taxon>Oxalobacteraceae</taxon>
        <taxon>Telluria group</taxon>
        <taxon>Massilia</taxon>
    </lineage>
</organism>
<feature type="domain" description="N-acetyltransferase" evidence="2">
    <location>
        <begin position="154"/>
        <end position="321"/>
    </location>
</feature>
<evidence type="ECO:0000313" key="3">
    <source>
        <dbReference type="EMBL" id="NHZ64143.1"/>
    </source>
</evidence>
<feature type="region of interest" description="Disordered" evidence="1">
    <location>
        <begin position="74"/>
        <end position="95"/>
    </location>
</feature>
<dbReference type="InterPro" id="IPR051531">
    <property type="entry name" value="N-acetyltransferase"/>
</dbReference>
<dbReference type="InterPro" id="IPR016181">
    <property type="entry name" value="Acyl_CoA_acyltransferase"/>
</dbReference>